<dbReference type="FunFam" id="1.10.10.10:FF:000001">
    <property type="entry name" value="LysR family transcriptional regulator"/>
    <property type="match status" value="1"/>
</dbReference>
<evidence type="ECO:0000256" key="1">
    <source>
        <dbReference type="ARBA" id="ARBA00009437"/>
    </source>
</evidence>
<keyword evidence="4" id="KW-0804">Transcription</keyword>
<dbReference type="Gene3D" id="1.10.10.10">
    <property type="entry name" value="Winged helix-like DNA-binding domain superfamily/Winged helix DNA-binding domain"/>
    <property type="match status" value="1"/>
</dbReference>
<dbReference type="Proteomes" id="UP000288178">
    <property type="component" value="Unassembled WGS sequence"/>
</dbReference>
<keyword evidence="2" id="KW-0805">Transcription regulation</keyword>
<reference evidence="6 7" key="1">
    <citation type="submission" date="2019-01" db="EMBL/GenBank/DDBJ databases">
        <authorList>
            <person name="Chen W.-M."/>
        </authorList>
    </citation>
    <scope>NUCLEOTIDE SEQUENCE [LARGE SCALE GENOMIC DNA]</scope>
    <source>
        <strain evidence="6 7">ICH-3</strain>
    </source>
</reference>
<dbReference type="Gene3D" id="3.40.190.10">
    <property type="entry name" value="Periplasmic binding protein-like II"/>
    <property type="match status" value="1"/>
</dbReference>
<dbReference type="SUPFAM" id="SSF53850">
    <property type="entry name" value="Periplasmic binding protein-like II"/>
    <property type="match status" value="1"/>
</dbReference>
<dbReference type="InterPro" id="IPR036388">
    <property type="entry name" value="WH-like_DNA-bd_sf"/>
</dbReference>
<protein>
    <submittedName>
        <fullName evidence="6">LysR family transcriptional regulator</fullName>
    </submittedName>
</protein>
<organism evidence="6 7">
    <name type="scientific">Rubrivivax albus</name>
    <dbReference type="NCBI Taxonomy" id="2499835"/>
    <lineage>
        <taxon>Bacteria</taxon>
        <taxon>Pseudomonadati</taxon>
        <taxon>Pseudomonadota</taxon>
        <taxon>Betaproteobacteria</taxon>
        <taxon>Burkholderiales</taxon>
        <taxon>Sphaerotilaceae</taxon>
        <taxon>Rubrivivax</taxon>
    </lineage>
</organism>
<dbReference type="PANTHER" id="PTHR30419">
    <property type="entry name" value="HTH-TYPE TRANSCRIPTIONAL REGULATOR YBHD"/>
    <property type="match status" value="1"/>
</dbReference>
<dbReference type="AlphaFoldDB" id="A0A3S2U9E7"/>
<dbReference type="GO" id="GO:0003700">
    <property type="term" value="F:DNA-binding transcription factor activity"/>
    <property type="evidence" value="ECO:0007669"/>
    <property type="project" value="InterPro"/>
</dbReference>
<dbReference type="PANTHER" id="PTHR30419:SF2">
    <property type="entry name" value="LYSR FAMILY TRANSCRIPTIONAL REGULATOR"/>
    <property type="match status" value="1"/>
</dbReference>
<dbReference type="EMBL" id="SACT01000002">
    <property type="protein sequence ID" value="RVT52192.1"/>
    <property type="molecule type" value="Genomic_DNA"/>
</dbReference>
<evidence type="ECO:0000259" key="5">
    <source>
        <dbReference type="PROSITE" id="PS50931"/>
    </source>
</evidence>
<dbReference type="Pfam" id="PF03466">
    <property type="entry name" value="LysR_substrate"/>
    <property type="match status" value="1"/>
</dbReference>
<dbReference type="InterPro" id="IPR005119">
    <property type="entry name" value="LysR_subst-bd"/>
</dbReference>
<dbReference type="PROSITE" id="PS50931">
    <property type="entry name" value="HTH_LYSR"/>
    <property type="match status" value="1"/>
</dbReference>
<dbReference type="InterPro" id="IPR000847">
    <property type="entry name" value="LysR_HTH_N"/>
</dbReference>
<dbReference type="SUPFAM" id="SSF46785">
    <property type="entry name" value="Winged helix' DNA-binding domain"/>
    <property type="match status" value="1"/>
</dbReference>
<comment type="caution">
    <text evidence="6">The sequence shown here is derived from an EMBL/GenBank/DDBJ whole genome shotgun (WGS) entry which is preliminary data.</text>
</comment>
<gene>
    <name evidence="6" type="ORF">ENE75_06965</name>
</gene>
<evidence type="ECO:0000256" key="2">
    <source>
        <dbReference type="ARBA" id="ARBA00023015"/>
    </source>
</evidence>
<name>A0A3S2U9E7_9BURK</name>
<keyword evidence="7" id="KW-1185">Reference proteome</keyword>
<dbReference type="InterPro" id="IPR050950">
    <property type="entry name" value="HTH-type_LysR_regulators"/>
</dbReference>
<keyword evidence="3" id="KW-0238">DNA-binding</keyword>
<dbReference type="GO" id="GO:0003677">
    <property type="term" value="F:DNA binding"/>
    <property type="evidence" value="ECO:0007669"/>
    <property type="project" value="UniProtKB-KW"/>
</dbReference>
<dbReference type="GO" id="GO:0005829">
    <property type="term" value="C:cytosol"/>
    <property type="evidence" value="ECO:0007669"/>
    <property type="project" value="TreeGrafter"/>
</dbReference>
<sequence length="211" mass="22771">MTRGRICRPSRRPTSRRMTGAVLSMAAHCRRALPQSRRPFITHDVPIRNVMIRPLDPVSLQLFVAVCEEGSLAAAAARESLVPSALSKRIAALEAEVGLPLLQRRHRGVVPTAAGDALLTRAREVLRALDATRAELGAFVEGAQGSVRLLASPSAMAEALPDDLAQFMARHPRLKVSVEEMVSPQIVRSLRDGAADLGVLWDVGDLSGLHL</sequence>
<feature type="domain" description="HTH lysR-type" evidence="5">
    <location>
        <begin position="55"/>
        <end position="112"/>
    </location>
</feature>
<dbReference type="Pfam" id="PF00126">
    <property type="entry name" value="HTH_1"/>
    <property type="match status" value="1"/>
</dbReference>
<comment type="similarity">
    <text evidence="1">Belongs to the LysR transcriptional regulatory family.</text>
</comment>
<proteinExistence type="inferred from homology"/>
<accession>A0A3S2U9E7</accession>
<evidence type="ECO:0000313" key="6">
    <source>
        <dbReference type="EMBL" id="RVT52192.1"/>
    </source>
</evidence>
<evidence type="ECO:0000256" key="4">
    <source>
        <dbReference type="ARBA" id="ARBA00023163"/>
    </source>
</evidence>
<dbReference type="InterPro" id="IPR036390">
    <property type="entry name" value="WH_DNA-bd_sf"/>
</dbReference>
<evidence type="ECO:0000313" key="7">
    <source>
        <dbReference type="Proteomes" id="UP000288178"/>
    </source>
</evidence>
<evidence type="ECO:0000256" key="3">
    <source>
        <dbReference type="ARBA" id="ARBA00023125"/>
    </source>
</evidence>